<proteinExistence type="predicted"/>
<reference evidence="1 2" key="1">
    <citation type="journal article" date="2019" name="Sci. Rep.">
        <title>Orb-weaving spider Araneus ventricosus genome elucidates the spidroin gene catalogue.</title>
        <authorList>
            <person name="Kono N."/>
            <person name="Nakamura H."/>
            <person name="Ohtoshi R."/>
            <person name="Moran D.A.P."/>
            <person name="Shinohara A."/>
            <person name="Yoshida Y."/>
            <person name="Fujiwara M."/>
            <person name="Mori M."/>
            <person name="Tomita M."/>
            <person name="Arakawa K."/>
        </authorList>
    </citation>
    <scope>NUCLEOTIDE SEQUENCE [LARGE SCALE GENOMIC DNA]</scope>
</reference>
<dbReference type="EMBL" id="BGPR01036351">
    <property type="protein sequence ID" value="GBO11534.1"/>
    <property type="molecule type" value="Genomic_DNA"/>
</dbReference>
<keyword evidence="2" id="KW-1185">Reference proteome</keyword>
<comment type="caution">
    <text evidence="1">The sequence shown here is derived from an EMBL/GenBank/DDBJ whole genome shotgun (WGS) entry which is preliminary data.</text>
</comment>
<sequence>MTEYRKSLSIDSPDAIAIELFILIKQSAYEALRSENPPMILLAHFQKAGPTGGTSTDRQITVTKDDYLCNFQDHAVSVQPCRSQSLST</sequence>
<protein>
    <submittedName>
        <fullName evidence="1">Uncharacterized protein</fullName>
    </submittedName>
</protein>
<gene>
    <name evidence="1" type="ORF">AVEN_471_1</name>
</gene>
<evidence type="ECO:0000313" key="2">
    <source>
        <dbReference type="Proteomes" id="UP000499080"/>
    </source>
</evidence>
<accession>A0A4Y2UHD4</accession>
<dbReference type="AlphaFoldDB" id="A0A4Y2UHD4"/>
<name>A0A4Y2UHD4_ARAVE</name>
<dbReference type="Proteomes" id="UP000499080">
    <property type="component" value="Unassembled WGS sequence"/>
</dbReference>
<evidence type="ECO:0000313" key="1">
    <source>
        <dbReference type="EMBL" id="GBO11534.1"/>
    </source>
</evidence>
<organism evidence="1 2">
    <name type="scientific">Araneus ventricosus</name>
    <name type="common">Orbweaver spider</name>
    <name type="synonym">Epeira ventricosa</name>
    <dbReference type="NCBI Taxonomy" id="182803"/>
    <lineage>
        <taxon>Eukaryota</taxon>
        <taxon>Metazoa</taxon>
        <taxon>Ecdysozoa</taxon>
        <taxon>Arthropoda</taxon>
        <taxon>Chelicerata</taxon>
        <taxon>Arachnida</taxon>
        <taxon>Araneae</taxon>
        <taxon>Araneomorphae</taxon>
        <taxon>Entelegynae</taxon>
        <taxon>Araneoidea</taxon>
        <taxon>Araneidae</taxon>
        <taxon>Araneus</taxon>
    </lineage>
</organism>